<dbReference type="Gene3D" id="2.70.130.10">
    <property type="entry name" value="Mannose-6-phosphate receptor binding domain"/>
    <property type="match status" value="1"/>
</dbReference>
<keyword evidence="9" id="KW-1185">Reference proteome</keyword>
<dbReference type="InterPro" id="IPR036607">
    <property type="entry name" value="PRKCSH"/>
</dbReference>
<feature type="coiled-coil region" evidence="5">
    <location>
        <begin position="166"/>
        <end position="218"/>
    </location>
</feature>
<dbReference type="PANTHER" id="PTHR12630:SF1">
    <property type="entry name" value="GLUCOSIDASE 2 SUBUNIT BETA"/>
    <property type="match status" value="1"/>
</dbReference>
<evidence type="ECO:0000256" key="3">
    <source>
        <dbReference type="ARBA" id="ARBA00022824"/>
    </source>
</evidence>
<dbReference type="PROSITE" id="PS51914">
    <property type="entry name" value="MRH"/>
    <property type="match status" value="1"/>
</dbReference>
<dbReference type="SUPFAM" id="SSF50911">
    <property type="entry name" value="Mannose 6-phosphate receptor domain"/>
    <property type="match status" value="1"/>
</dbReference>
<organism evidence="8 9">
    <name type="scientific">Zymoseptoria tritici (strain ST99CH_3D7)</name>
    <dbReference type="NCBI Taxonomy" id="1276538"/>
    <lineage>
        <taxon>Eukaryota</taxon>
        <taxon>Fungi</taxon>
        <taxon>Dikarya</taxon>
        <taxon>Ascomycota</taxon>
        <taxon>Pezizomycotina</taxon>
        <taxon>Dothideomycetes</taxon>
        <taxon>Dothideomycetidae</taxon>
        <taxon>Mycosphaerellales</taxon>
        <taxon>Mycosphaerellaceae</taxon>
        <taxon>Zymoseptoria</taxon>
    </lineage>
</organism>
<evidence type="ECO:0000259" key="7">
    <source>
        <dbReference type="PROSITE" id="PS51914"/>
    </source>
</evidence>
<feature type="chain" id="PRO_5013118381" description="Glucosidase 2 subunit beta" evidence="6">
    <location>
        <begin position="20"/>
        <end position="560"/>
    </location>
</feature>
<evidence type="ECO:0000313" key="9">
    <source>
        <dbReference type="Proteomes" id="UP000215127"/>
    </source>
</evidence>
<evidence type="ECO:0000256" key="2">
    <source>
        <dbReference type="ARBA" id="ARBA00022729"/>
    </source>
</evidence>
<feature type="domain" description="MRH" evidence="7">
    <location>
        <begin position="432"/>
        <end position="546"/>
    </location>
</feature>
<evidence type="ECO:0000256" key="1">
    <source>
        <dbReference type="ARBA" id="ARBA00022387"/>
    </source>
</evidence>
<dbReference type="InterPro" id="IPR009011">
    <property type="entry name" value="Man6P_isomerase_rcpt-bd_dom_sf"/>
</dbReference>
<dbReference type="InterPro" id="IPR028146">
    <property type="entry name" value="PRKCSH_N"/>
</dbReference>
<name>A0A1X7RLT5_ZYMT9</name>
<sequence>MKSAFAALVALECATVASAARPRGVGPEFAKYYDASKDFSCISTPSLNIPYSRVNDDYCDCPDGSDEPGTAACAHLSPLSPHTPADSHPSTVDNITNSLPGFYCKNKGHIPSYVPFTNVNDGICDYELCCDGSEEWEGVGGTRCEDRCDTIGKEWRKLDEARQKSASNAAKKRAELVKEAARLRQTVQDRIQTLGTEIEGAELKVKQMEQELADTKRKETGKVVQPAGSKGGKLGVLVGLAQKRTEELRTSLLATREELNSGRSRLQQLEGIMTTFKEEYNPNFNDEGVKRAVRAWEDYIASFGGAATPNDAQERDLDEITKPDSESGLNWDDYIEEEGSETDVLYAFENYLPPTLRTWLDTKLRDLRLLLIENGILASNPTSGESSTLTSARTRLTTAEKSLEDLRTTLTSSQSDLTTSFGPDDVFRALKGTCINTDSGEYTYTLCFLDRTAQKPKKGGGETNMGKYTGLEMVTVDEDLPVDGKGLGSGERWAMKFENGQHCWNGPNRRTTVVLGCAEKDEIWRIREEEKCVYRMEVGTPAVCEGSGGKKEGGGGKDEL</sequence>
<accession>A0A1X7RLT5</accession>
<keyword evidence="2 6" id="KW-0732">Signal</keyword>
<keyword evidence="4" id="KW-1015">Disulfide bond</keyword>
<keyword evidence="5" id="KW-0175">Coiled coil</keyword>
<gene>
    <name evidence="8" type="ORF">ZT3D7_G3534</name>
</gene>
<evidence type="ECO:0000256" key="4">
    <source>
        <dbReference type="ARBA" id="ARBA00023157"/>
    </source>
</evidence>
<keyword evidence="3" id="KW-0256">Endoplasmic reticulum</keyword>
<feature type="signal peptide" evidence="6">
    <location>
        <begin position="1"/>
        <end position="19"/>
    </location>
</feature>
<evidence type="ECO:0000256" key="6">
    <source>
        <dbReference type="SAM" id="SignalP"/>
    </source>
</evidence>
<dbReference type="Pfam" id="PF13015">
    <property type="entry name" value="PRKCSH_1"/>
    <property type="match status" value="1"/>
</dbReference>
<dbReference type="Pfam" id="PF12999">
    <property type="entry name" value="PRKCSH-like"/>
    <property type="match status" value="2"/>
</dbReference>
<dbReference type="Proteomes" id="UP000215127">
    <property type="component" value="Chromosome 3"/>
</dbReference>
<evidence type="ECO:0000256" key="5">
    <source>
        <dbReference type="SAM" id="Coils"/>
    </source>
</evidence>
<dbReference type="PANTHER" id="PTHR12630">
    <property type="entry name" value="N-LINKED OLIGOSACCHARIDE PROCESSING"/>
    <property type="match status" value="1"/>
</dbReference>
<evidence type="ECO:0000313" key="8">
    <source>
        <dbReference type="EMBL" id="SMQ48385.1"/>
    </source>
</evidence>
<dbReference type="GO" id="GO:0006491">
    <property type="term" value="P:N-glycan processing"/>
    <property type="evidence" value="ECO:0007669"/>
    <property type="project" value="TreeGrafter"/>
</dbReference>
<dbReference type="STRING" id="1276538.A0A1X7RLT5"/>
<proteinExistence type="predicted"/>
<reference evidence="8 9" key="1">
    <citation type="submission" date="2016-06" db="EMBL/GenBank/DDBJ databases">
        <authorList>
            <person name="Kjaerup R.B."/>
            <person name="Dalgaard T.S."/>
            <person name="Juul-Madsen H.R."/>
        </authorList>
    </citation>
    <scope>NUCLEOTIDE SEQUENCE [LARGE SCALE GENOMIC DNA]</scope>
</reference>
<protein>
    <recommendedName>
        <fullName evidence="1">Glucosidase 2 subunit beta</fullName>
    </recommendedName>
</protein>
<dbReference type="AlphaFoldDB" id="A0A1X7RLT5"/>
<dbReference type="InterPro" id="IPR044865">
    <property type="entry name" value="MRH_dom"/>
</dbReference>
<dbReference type="EMBL" id="LT853694">
    <property type="protein sequence ID" value="SMQ48385.1"/>
    <property type="molecule type" value="Genomic_DNA"/>
</dbReference>
<dbReference type="GO" id="GO:0017177">
    <property type="term" value="C:glucosidase II complex"/>
    <property type="evidence" value="ECO:0007669"/>
    <property type="project" value="TreeGrafter"/>
</dbReference>
<dbReference type="InterPro" id="IPR039794">
    <property type="entry name" value="Gtb1-like"/>
</dbReference>